<dbReference type="SUPFAM" id="SSF49764">
    <property type="entry name" value="HSP20-like chaperones"/>
    <property type="match status" value="1"/>
</dbReference>
<reference evidence="4 5" key="1">
    <citation type="submission" date="2018-05" db="EMBL/GenBank/DDBJ databases">
        <title>Spiribacter halobius sp. nov., a moderately halophilic bacterium isolated from marine solar saltern.</title>
        <authorList>
            <person name="Zheng W.-S."/>
            <person name="Lu D.-C."/>
            <person name="Du Z.-J."/>
        </authorList>
    </citation>
    <scope>NUCLEOTIDE SEQUENCE [LARGE SCALE GENOMIC DNA]</scope>
    <source>
        <strain evidence="4 5">E85</strain>
    </source>
</reference>
<feature type="domain" description="SHSP" evidence="3">
    <location>
        <begin position="26"/>
        <end position="124"/>
    </location>
</feature>
<dbReference type="CDD" id="cd06464">
    <property type="entry name" value="ACD_sHsps-like"/>
    <property type="match status" value="1"/>
</dbReference>
<dbReference type="PROSITE" id="PS01031">
    <property type="entry name" value="SHSP"/>
    <property type="match status" value="1"/>
</dbReference>
<comment type="similarity">
    <text evidence="1 2">Belongs to the small heat shock protein (HSP20) family.</text>
</comment>
<evidence type="ECO:0000256" key="2">
    <source>
        <dbReference type="RuleBase" id="RU003616"/>
    </source>
</evidence>
<dbReference type="EMBL" id="QFFI01000009">
    <property type="protein sequence ID" value="PWG63773.1"/>
    <property type="molecule type" value="Genomic_DNA"/>
</dbReference>
<sequence length="124" mass="13842">MWADACEMLDRAERLRRQFFRPASGAATSVWEPPVDVYQSADTVWLVVAMPGVSPEAIEVSVRGSELVVSGERALPAVARAGSVRRLEIPHGRFERRLTLPPGTYRLAERYWEDGCLFLGLQIA</sequence>
<gene>
    <name evidence="4" type="ORF">DEM34_07365</name>
</gene>
<dbReference type="InterPro" id="IPR002068">
    <property type="entry name" value="A-crystallin/Hsp20_dom"/>
</dbReference>
<dbReference type="Gene3D" id="2.60.40.790">
    <property type="match status" value="1"/>
</dbReference>
<keyword evidence="5" id="KW-1185">Reference proteome</keyword>
<dbReference type="OrthoDB" id="9792695at2"/>
<comment type="caution">
    <text evidence="4">The sequence shown here is derived from an EMBL/GenBank/DDBJ whole genome shotgun (WGS) entry which is preliminary data.</text>
</comment>
<protein>
    <submittedName>
        <fullName evidence="4">Heat-shock protein Hsp20</fullName>
    </submittedName>
</protein>
<organism evidence="4 5">
    <name type="scientific">Sediminicurvatus halobius</name>
    <dbReference type="NCBI Taxonomy" id="2182432"/>
    <lineage>
        <taxon>Bacteria</taxon>
        <taxon>Pseudomonadati</taxon>
        <taxon>Pseudomonadota</taxon>
        <taxon>Gammaproteobacteria</taxon>
        <taxon>Chromatiales</taxon>
        <taxon>Ectothiorhodospiraceae</taxon>
        <taxon>Sediminicurvatus</taxon>
    </lineage>
</organism>
<dbReference type="InterPro" id="IPR008978">
    <property type="entry name" value="HSP20-like_chaperone"/>
</dbReference>
<proteinExistence type="inferred from homology"/>
<evidence type="ECO:0000313" key="5">
    <source>
        <dbReference type="Proteomes" id="UP000245474"/>
    </source>
</evidence>
<name>A0A2U2N3U9_9GAMM</name>
<dbReference type="Proteomes" id="UP000245474">
    <property type="component" value="Unassembled WGS sequence"/>
</dbReference>
<evidence type="ECO:0000256" key="1">
    <source>
        <dbReference type="PROSITE-ProRule" id="PRU00285"/>
    </source>
</evidence>
<dbReference type="Pfam" id="PF00011">
    <property type="entry name" value="HSP20"/>
    <property type="match status" value="1"/>
</dbReference>
<accession>A0A2U2N3U9</accession>
<evidence type="ECO:0000313" key="4">
    <source>
        <dbReference type="EMBL" id="PWG63773.1"/>
    </source>
</evidence>
<evidence type="ECO:0000259" key="3">
    <source>
        <dbReference type="PROSITE" id="PS01031"/>
    </source>
</evidence>
<dbReference type="AlphaFoldDB" id="A0A2U2N3U9"/>